<gene>
    <name evidence="3" type="ORF">PMACD_LOCUS5582</name>
</gene>
<dbReference type="Gene3D" id="3.20.20.100">
    <property type="entry name" value="NADP-dependent oxidoreductase domain"/>
    <property type="match status" value="1"/>
</dbReference>
<dbReference type="InterPro" id="IPR020471">
    <property type="entry name" value="AKR"/>
</dbReference>
<dbReference type="PROSITE" id="PS00798">
    <property type="entry name" value="ALDOKETO_REDUCTASE_1"/>
    <property type="match status" value="1"/>
</dbReference>
<name>A0A821R207_9NEOP</name>
<comment type="caution">
    <text evidence="3">The sequence shown here is derived from an EMBL/GenBank/DDBJ whole genome shotgun (WGS) entry which is preliminary data.</text>
</comment>
<organism evidence="3 4">
    <name type="scientific">Pieris macdunnoughi</name>
    <dbReference type="NCBI Taxonomy" id="345717"/>
    <lineage>
        <taxon>Eukaryota</taxon>
        <taxon>Metazoa</taxon>
        <taxon>Ecdysozoa</taxon>
        <taxon>Arthropoda</taxon>
        <taxon>Hexapoda</taxon>
        <taxon>Insecta</taxon>
        <taxon>Pterygota</taxon>
        <taxon>Neoptera</taxon>
        <taxon>Endopterygota</taxon>
        <taxon>Lepidoptera</taxon>
        <taxon>Glossata</taxon>
        <taxon>Ditrysia</taxon>
        <taxon>Papilionoidea</taxon>
        <taxon>Pieridae</taxon>
        <taxon>Pierinae</taxon>
        <taxon>Pieris</taxon>
    </lineage>
</organism>
<dbReference type="OrthoDB" id="416253at2759"/>
<proteinExistence type="predicted"/>
<dbReference type="Pfam" id="PF00248">
    <property type="entry name" value="Aldo_ket_red"/>
    <property type="match status" value="1"/>
</dbReference>
<dbReference type="InterPro" id="IPR023210">
    <property type="entry name" value="NADP_OxRdtase_dom"/>
</dbReference>
<keyword evidence="1" id="KW-0732">Signal</keyword>
<dbReference type="EMBL" id="CAJOBZ010000011">
    <property type="protein sequence ID" value="CAF4834223.1"/>
    <property type="molecule type" value="Genomic_DNA"/>
</dbReference>
<dbReference type="GO" id="GO:0016491">
    <property type="term" value="F:oxidoreductase activity"/>
    <property type="evidence" value="ECO:0007669"/>
    <property type="project" value="InterPro"/>
</dbReference>
<feature type="chain" id="PRO_5032996879" description="NADP-dependent oxidoreductase domain-containing protein" evidence="1">
    <location>
        <begin position="22"/>
        <end position="370"/>
    </location>
</feature>
<dbReference type="Proteomes" id="UP000663880">
    <property type="component" value="Unassembled WGS sequence"/>
</dbReference>
<dbReference type="PANTHER" id="PTHR11732">
    <property type="entry name" value="ALDO/KETO REDUCTASE"/>
    <property type="match status" value="1"/>
</dbReference>
<evidence type="ECO:0000256" key="1">
    <source>
        <dbReference type="SAM" id="SignalP"/>
    </source>
</evidence>
<dbReference type="PROSITE" id="PS00062">
    <property type="entry name" value="ALDOKETO_REDUCTASE_2"/>
    <property type="match status" value="1"/>
</dbReference>
<feature type="signal peptide" evidence="1">
    <location>
        <begin position="1"/>
        <end position="21"/>
    </location>
</feature>
<dbReference type="PROSITE" id="PS00063">
    <property type="entry name" value="ALDOKETO_REDUCTASE_3"/>
    <property type="match status" value="1"/>
</dbReference>
<accession>A0A821R207</accession>
<feature type="domain" description="NADP-dependent oxidoreductase" evidence="2">
    <location>
        <begin position="58"/>
        <end position="330"/>
    </location>
</feature>
<evidence type="ECO:0000259" key="2">
    <source>
        <dbReference type="Pfam" id="PF00248"/>
    </source>
</evidence>
<sequence>MDVHWLYCVLVFHKLVSVCSSEILLYSLNDGNKIPAVALGTSLGHLADGTRVLPVNHSLAQAVQWALEDGYRHIDTASLYKVEDEVGLGIRNYVRDSRVDRRDIYVTTKLWNDAHERNEVRPALRKSLEELGLEYVDLYLMHYPMAYKKDGNISRTDYVETWKGLENVKEANLTKSIGVSNFNLSQMQRLWERSRIKPAVLQIEEVKVSSLEGLLIDFNKEIGKPYNTTITQNELVNWCNDHGVVVMAYSPFGAILGRKKDAPPPRADDPILMKVAEKYNKTVPQVLLRYLLDRKLVAIPRSMNKDRIKQNIDLMDFSLTSEEVEELSSFNSNYRLRTPAKWYPHPHFPFEKKNLTEIEIKHIIANSKDD</sequence>
<reference evidence="3" key="1">
    <citation type="submission" date="2021-02" db="EMBL/GenBank/DDBJ databases">
        <authorList>
            <person name="Steward A R."/>
        </authorList>
    </citation>
    <scope>NUCLEOTIDE SEQUENCE</scope>
</reference>
<evidence type="ECO:0000313" key="3">
    <source>
        <dbReference type="EMBL" id="CAF4834223.1"/>
    </source>
</evidence>
<keyword evidence="4" id="KW-1185">Reference proteome</keyword>
<dbReference type="SUPFAM" id="SSF51430">
    <property type="entry name" value="NAD(P)-linked oxidoreductase"/>
    <property type="match status" value="1"/>
</dbReference>
<evidence type="ECO:0000313" key="4">
    <source>
        <dbReference type="Proteomes" id="UP000663880"/>
    </source>
</evidence>
<dbReference type="InterPro" id="IPR018170">
    <property type="entry name" value="Aldo/ket_reductase_CS"/>
</dbReference>
<dbReference type="InterPro" id="IPR036812">
    <property type="entry name" value="NAD(P)_OxRdtase_dom_sf"/>
</dbReference>
<protein>
    <recommendedName>
        <fullName evidence="2">NADP-dependent oxidoreductase domain-containing protein</fullName>
    </recommendedName>
</protein>
<dbReference type="PRINTS" id="PR00069">
    <property type="entry name" value="ALDKETRDTASE"/>
</dbReference>
<dbReference type="AlphaFoldDB" id="A0A821R207"/>